<feature type="transmembrane region" description="Helical" evidence="2">
    <location>
        <begin position="241"/>
        <end position="263"/>
    </location>
</feature>
<proteinExistence type="predicted"/>
<organism evidence="5 6">
    <name type="scientific">Denitrobacterium detoxificans</name>
    <dbReference type="NCBI Taxonomy" id="79604"/>
    <lineage>
        <taxon>Bacteria</taxon>
        <taxon>Bacillati</taxon>
        <taxon>Actinomycetota</taxon>
        <taxon>Coriobacteriia</taxon>
        <taxon>Eggerthellales</taxon>
        <taxon>Eggerthellaceae</taxon>
        <taxon>Denitrobacterium</taxon>
    </lineage>
</organism>
<keyword evidence="2" id="KW-0472">Membrane</keyword>
<dbReference type="Proteomes" id="UP000182975">
    <property type="component" value="Unassembled WGS sequence"/>
</dbReference>
<dbReference type="Pfam" id="PF11545">
    <property type="entry name" value="HemeBinding_Shp"/>
    <property type="match status" value="1"/>
</dbReference>
<gene>
    <name evidence="5" type="ORF">SAMN02910314_00404</name>
</gene>
<dbReference type="OrthoDB" id="3177998at2"/>
<keyword evidence="3" id="KW-0732">Signal</keyword>
<evidence type="ECO:0000259" key="4">
    <source>
        <dbReference type="Pfam" id="PF11545"/>
    </source>
</evidence>
<name>A0A1H8QAL1_9ACTN</name>
<sequence>MTHRVKLTSLAACAFACALVALAIVCPRAAWANAAVYTATATPSYTNPVTGAVEDSGGESGQTLGATMVTGIVQPEAFVQDQGNGEVLVSVRFYEADQIGDVTVAASADGSSYGASQQAEKLSTNAETNMVDLQLTAANTTPTLRFEMYVTPMGRSVTFFVTISDLAEGNTAGFAQTIDVDALNAASADSSSASTGSESNASSEGSVSTSGDSVKGVSEYNADGNQVKDGAADNGADSLNYPLIIGIILAVVVVAGIIVYVAVLKPNRAKQDAAAAAAAAAARGPHQGDQD</sequence>
<evidence type="ECO:0000256" key="2">
    <source>
        <dbReference type="SAM" id="Phobius"/>
    </source>
</evidence>
<reference evidence="6" key="1">
    <citation type="submission" date="2016-10" db="EMBL/GenBank/DDBJ databases">
        <authorList>
            <person name="Varghese N."/>
        </authorList>
    </citation>
    <scope>NUCLEOTIDE SEQUENCE [LARGE SCALE GENOMIC DNA]</scope>
    <source>
        <strain evidence="6">DSM 21843</strain>
    </source>
</reference>
<protein>
    <submittedName>
        <fullName evidence="5">Cell surface heme-binding protein Shp</fullName>
    </submittedName>
</protein>
<feature type="compositionally biased region" description="Low complexity" evidence="1">
    <location>
        <begin position="189"/>
        <end position="214"/>
    </location>
</feature>
<dbReference type="RefSeq" id="WP_082867928.1">
    <property type="nucleotide sequence ID" value="NZ_CP011402.1"/>
</dbReference>
<dbReference type="AlphaFoldDB" id="A0A1H8QAL1"/>
<dbReference type="STRING" id="79604.AAY81_07920"/>
<feature type="domain" description="Cell surface protein Shp haem-binding" evidence="4">
    <location>
        <begin position="34"/>
        <end position="178"/>
    </location>
</feature>
<evidence type="ECO:0000256" key="1">
    <source>
        <dbReference type="SAM" id="MobiDB-lite"/>
    </source>
</evidence>
<dbReference type="InterPro" id="IPR020985">
    <property type="entry name" value="Cell_surface_Shp_haem-bd"/>
</dbReference>
<dbReference type="EMBL" id="FOEC01000002">
    <property type="protein sequence ID" value="SEO51260.1"/>
    <property type="molecule type" value="Genomic_DNA"/>
</dbReference>
<dbReference type="InterPro" id="IPR037250">
    <property type="entry name" value="NEAT_dom_sf"/>
</dbReference>
<feature type="chain" id="PRO_5010158562" evidence="3">
    <location>
        <begin position="33"/>
        <end position="291"/>
    </location>
</feature>
<feature type="region of interest" description="Disordered" evidence="1">
    <location>
        <begin position="189"/>
        <end position="229"/>
    </location>
</feature>
<keyword evidence="6" id="KW-1185">Reference proteome</keyword>
<accession>A0A1H8QAL1</accession>
<keyword evidence="2" id="KW-1133">Transmembrane helix</keyword>
<dbReference type="Gene3D" id="2.60.40.1850">
    <property type="match status" value="1"/>
</dbReference>
<feature type="signal peptide" evidence="3">
    <location>
        <begin position="1"/>
        <end position="32"/>
    </location>
</feature>
<keyword evidence="2" id="KW-0812">Transmembrane</keyword>
<evidence type="ECO:0000313" key="6">
    <source>
        <dbReference type="Proteomes" id="UP000182975"/>
    </source>
</evidence>
<evidence type="ECO:0000313" key="5">
    <source>
        <dbReference type="EMBL" id="SEO51260.1"/>
    </source>
</evidence>
<evidence type="ECO:0000256" key="3">
    <source>
        <dbReference type="SAM" id="SignalP"/>
    </source>
</evidence>
<dbReference type="GO" id="GO:0020037">
    <property type="term" value="F:heme binding"/>
    <property type="evidence" value="ECO:0007669"/>
    <property type="project" value="InterPro"/>
</dbReference>